<evidence type="ECO:0000313" key="3">
    <source>
        <dbReference type="Proteomes" id="UP001150925"/>
    </source>
</evidence>
<comment type="caution">
    <text evidence="2">The sequence shown here is derived from an EMBL/GenBank/DDBJ whole genome shotgun (WGS) entry which is preliminary data.</text>
</comment>
<reference evidence="2" key="1">
    <citation type="submission" date="2022-07" db="EMBL/GenBank/DDBJ databases">
        <title>Phylogenomic reconstructions and comparative analyses of Kickxellomycotina fungi.</title>
        <authorList>
            <person name="Reynolds N.K."/>
            <person name="Stajich J.E."/>
            <person name="Barry K."/>
            <person name="Grigoriev I.V."/>
            <person name="Crous P."/>
            <person name="Smith M.E."/>
        </authorList>
    </citation>
    <scope>NUCLEOTIDE SEQUENCE</scope>
    <source>
        <strain evidence="2">RSA 1196</strain>
    </source>
</reference>
<gene>
    <name evidence="2" type="ORF">IWQ62_005765</name>
</gene>
<dbReference type="OrthoDB" id="21418at2759"/>
<feature type="region of interest" description="Disordered" evidence="1">
    <location>
        <begin position="95"/>
        <end position="204"/>
    </location>
</feature>
<organism evidence="2 3">
    <name type="scientific">Dispira parvispora</name>
    <dbReference type="NCBI Taxonomy" id="1520584"/>
    <lineage>
        <taxon>Eukaryota</taxon>
        <taxon>Fungi</taxon>
        <taxon>Fungi incertae sedis</taxon>
        <taxon>Zoopagomycota</taxon>
        <taxon>Kickxellomycotina</taxon>
        <taxon>Dimargaritomycetes</taxon>
        <taxon>Dimargaritales</taxon>
        <taxon>Dimargaritaceae</taxon>
        <taxon>Dispira</taxon>
    </lineage>
</organism>
<dbReference type="PANTHER" id="PTHR38645:SF1">
    <property type="entry name" value="YALI0F12243P"/>
    <property type="match status" value="1"/>
</dbReference>
<accession>A0A9W8E0Q1</accession>
<keyword evidence="3" id="KW-1185">Reference proteome</keyword>
<dbReference type="AlphaFoldDB" id="A0A9W8E0Q1"/>
<feature type="compositionally biased region" description="Polar residues" evidence="1">
    <location>
        <begin position="148"/>
        <end position="171"/>
    </location>
</feature>
<protein>
    <submittedName>
        <fullName evidence="2">Uncharacterized protein</fullName>
    </submittedName>
</protein>
<evidence type="ECO:0000256" key="1">
    <source>
        <dbReference type="SAM" id="MobiDB-lite"/>
    </source>
</evidence>
<sequence length="247" mass="26739">MNRPSHPGRAQDPTEEEDHQLSLIFRQAALSVTDLYKKAQAQNRRAYRAGYQQCLDEFVAFLSSRLPTESGAVIDQRIPVTWEEVARFVSLRQQELDQSSSASGGEGATVDDQPGMSLTTAARTEPVTSDQIRPNGQSGPLMDGSHHYSASTGNMGETTMRTTAGQPQVSDSIDHHIGSNTAPSFAPHGHRFTFHPSLSNEARGQDTTAMDSDILMGGGGPGLATTLVSSDSLKRRIFTGDSNHLNW</sequence>
<proteinExistence type="predicted"/>
<feature type="compositionally biased region" description="Polar residues" evidence="1">
    <location>
        <begin position="116"/>
        <end position="138"/>
    </location>
</feature>
<dbReference type="EMBL" id="JANBPY010002585">
    <property type="protein sequence ID" value="KAJ1954406.1"/>
    <property type="molecule type" value="Genomic_DNA"/>
</dbReference>
<evidence type="ECO:0000313" key="2">
    <source>
        <dbReference type="EMBL" id="KAJ1954406.1"/>
    </source>
</evidence>
<feature type="non-terminal residue" evidence="2">
    <location>
        <position position="247"/>
    </location>
</feature>
<name>A0A9W8E0Q1_9FUNG</name>
<dbReference type="PANTHER" id="PTHR38645">
    <property type="entry name" value="CHROMOSOME 9, WHOLE GENOME SHOTGUN SEQUENCE"/>
    <property type="match status" value="1"/>
</dbReference>
<dbReference type="Proteomes" id="UP001150925">
    <property type="component" value="Unassembled WGS sequence"/>
</dbReference>